<feature type="compositionally biased region" description="Basic residues" evidence="1">
    <location>
        <begin position="109"/>
        <end position="121"/>
    </location>
</feature>
<evidence type="ECO:0000313" key="2">
    <source>
        <dbReference type="EMBL" id="KAF5309032.1"/>
    </source>
</evidence>
<accession>A0A8H5APY0</accession>
<dbReference type="Proteomes" id="UP000567179">
    <property type="component" value="Unassembled WGS sequence"/>
</dbReference>
<feature type="region of interest" description="Disordered" evidence="1">
    <location>
        <begin position="218"/>
        <end position="259"/>
    </location>
</feature>
<feature type="region of interest" description="Disordered" evidence="1">
    <location>
        <begin position="56"/>
        <end position="160"/>
    </location>
</feature>
<feature type="region of interest" description="Disordered" evidence="1">
    <location>
        <begin position="444"/>
        <end position="469"/>
    </location>
</feature>
<dbReference type="AlphaFoldDB" id="A0A8H5APY0"/>
<gene>
    <name evidence="2" type="ORF">D9619_013591</name>
</gene>
<sequence length="516" mass="56072">MSASFFEGASNIHVSGNTRFTNVVAGRDVHQVDNWGDTYNTNSNNKTSTVIKDSFNNNSRHIAGSGARNHPLARGSGRDDEFFEDDSSGWTEESTTDSSEEEYVDDRRNKPRKKPGQRKSNVRSAKTGARPPAASDQEHRSIPDVHTSIPPAEFTSPEPSEIRPALTHTVSAPVAPTQPVSTPSTLSPSLRADLHLAVPQLHSANTSSASLTQGLATPTVSTQTTPGLHRPSSAPNQSTLSSLVGSSLTAPSVQPPSSSVGQIDLSARYRYLVTRERDEIRRMLVNIAQSAPKDKFFMLKDQAMRADGILGLVEGSNEKIQRKKEVVQLALESHAVAFIAIMAAEKKTPDAKRVYNLLKILDDVEELMANIVQKEGLSKWKPFKREENKKLMKSYRKRLETWLKDFQSDAGVTIDFALHQASNALAEALHAEQQYAIVVQAPSQGVSSASPPAPQLQTPVPSPGSTSVSNVAQSAVSMGSGSAAVINGEGSGDRVIHQNSHNDNSRNFYDYRMSRK</sequence>
<dbReference type="EMBL" id="JAACJJ010000062">
    <property type="protein sequence ID" value="KAF5309032.1"/>
    <property type="molecule type" value="Genomic_DNA"/>
</dbReference>
<name>A0A8H5APY0_9AGAR</name>
<evidence type="ECO:0000313" key="3">
    <source>
        <dbReference type="Proteomes" id="UP000567179"/>
    </source>
</evidence>
<organism evidence="2 3">
    <name type="scientific">Psilocybe cf. subviscida</name>
    <dbReference type="NCBI Taxonomy" id="2480587"/>
    <lineage>
        <taxon>Eukaryota</taxon>
        <taxon>Fungi</taxon>
        <taxon>Dikarya</taxon>
        <taxon>Basidiomycota</taxon>
        <taxon>Agaricomycotina</taxon>
        <taxon>Agaricomycetes</taxon>
        <taxon>Agaricomycetidae</taxon>
        <taxon>Agaricales</taxon>
        <taxon>Agaricineae</taxon>
        <taxon>Strophariaceae</taxon>
        <taxon>Psilocybe</taxon>
    </lineage>
</organism>
<reference evidence="2 3" key="1">
    <citation type="journal article" date="2020" name="ISME J.">
        <title>Uncovering the hidden diversity of litter-decomposition mechanisms in mushroom-forming fungi.</title>
        <authorList>
            <person name="Floudas D."/>
            <person name="Bentzer J."/>
            <person name="Ahren D."/>
            <person name="Johansson T."/>
            <person name="Persson P."/>
            <person name="Tunlid A."/>
        </authorList>
    </citation>
    <scope>NUCLEOTIDE SEQUENCE [LARGE SCALE GENOMIC DNA]</scope>
    <source>
        <strain evidence="2 3">CBS 101986</strain>
    </source>
</reference>
<keyword evidence="3" id="KW-1185">Reference proteome</keyword>
<evidence type="ECO:0000256" key="1">
    <source>
        <dbReference type="SAM" id="MobiDB-lite"/>
    </source>
</evidence>
<feature type="compositionally biased region" description="Low complexity" evidence="1">
    <location>
        <begin position="238"/>
        <end position="259"/>
    </location>
</feature>
<feature type="region of interest" description="Disordered" evidence="1">
    <location>
        <begin position="487"/>
        <end position="516"/>
    </location>
</feature>
<feature type="compositionally biased region" description="Acidic residues" evidence="1">
    <location>
        <begin position="94"/>
        <end position="104"/>
    </location>
</feature>
<feature type="compositionally biased region" description="Polar residues" evidence="1">
    <location>
        <begin position="497"/>
        <end position="507"/>
    </location>
</feature>
<protein>
    <submittedName>
        <fullName evidence="2">Uncharacterized protein</fullName>
    </submittedName>
</protein>
<proteinExistence type="predicted"/>
<comment type="caution">
    <text evidence="2">The sequence shown here is derived from an EMBL/GenBank/DDBJ whole genome shotgun (WGS) entry which is preliminary data.</text>
</comment>